<dbReference type="RefSeq" id="WP_061269113.1">
    <property type="nucleotide sequence ID" value="NZ_SOZH01000012.1"/>
</dbReference>
<feature type="region of interest" description="Disordered" evidence="1">
    <location>
        <begin position="179"/>
        <end position="219"/>
    </location>
</feature>
<dbReference type="EMBL" id="SOZH01000012">
    <property type="protein sequence ID" value="TFF04397.1"/>
    <property type="molecule type" value="Genomic_DNA"/>
</dbReference>
<accession>A0A4Y8QXM0</accession>
<organism evidence="2 3">
    <name type="scientific">Cellulosimicrobium funkei</name>
    <dbReference type="NCBI Taxonomy" id="264251"/>
    <lineage>
        <taxon>Bacteria</taxon>
        <taxon>Bacillati</taxon>
        <taxon>Actinomycetota</taxon>
        <taxon>Actinomycetes</taxon>
        <taxon>Micrococcales</taxon>
        <taxon>Promicromonosporaceae</taxon>
        <taxon>Cellulosimicrobium</taxon>
    </lineage>
</organism>
<evidence type="ECO:0000313" key="2">
    <source>
        <dbReference type="EMBL" id="TFF04397.1"/>
    </source>
</evidence>
<gene>
    <name evidence="2" type="ORF">E1O70_18295</name>
</gene>
<name>A0A4Y8QXM0_9MICO</name>
<keyword evidence="3" id="KW-1185">Reference proteome</keyword>
<reference evidence="2 3" key="1">
    <citation type="submission" date="2019-03" db="EMBL/GenBank/DDBJ databases">
        <title>Cellulosimicrobium funkei JCM14302 Assembly.</title>
        <authorList>
            <person name="Dou T."/>
        </authorList>
    </citation>
    <scope>NUCLEOTIDE SEQUENCE [LARGE SCALE GENOMIC DNA]</scope>
    <source>
        <strain evidence="2 3">JCM 14302</strain>
    </source>
</reference>
<dbReference type="AlphaFoldDB" id="A0A4Y8QXM0"/>
<evidence type="ECO:0000313" key="3">
    <source>
        <dbReference type="Proteomes" id="UP000298003"/>
    </source>
</evidence>
<dbReference type="GeneID" id="95686437"/>
<comment type="caution">
    <text evidence="2">The sequence shown here is derived from an EMBL/GenBank/DDBJ whole genome shotgun (WGS) entry which is preliminary data.</text>
</comment>
<proteinExistence type="predicted"/>
<sequence length="219" mass="25289">MNPEQWTPDLVRELLTVVYGGTRDEDGRWHPDIAQVARRRRVARSTVRRWISGTQLAMPPARLEPILRRRRPLRRVLHQEELQHRRNLKLLERAALGRGRGNLQEYAGRGWLDQHLVLVLEDPERPLRRIAIVRDQRRARQDAARGARIVDVTLADTKFAAEEVRHEILTAVEPWRVVVPPPGKRGPGTERRGRGHTQTWLASAPMPPTPLQVRTRPDA</sequence>
<dbReference type="Proteomes" id="UP000298003">
    <property type="component" value="Unassembled WGS sequence"/>
</dbReference>
<evidence type="ECO:0000256" key="1">
    <source>
        <dbReference type="SAM" id="MobiDB-lite"/>
    </source>
</evidence>
<protein>
    <submittedName>
        <fullName evidence="2">Uncharacterized protein</fullName>
    </submittedName>
</protein>